<dbReference type="AlphaFoldDB" id="A0AAD3D261"/>
<gene>
    <name evidence="1" type="ORF">CTEN210_12754</name>
</gene>
<organism evidence="1 2">
    <name type="scientific">Chaetoceros tenuissimus</name>
    <dbReference type="NCBI Taxonomy" id="426638"/>
    <lineage>
        <taxon>Eukaryota</taxon>
        <taxon>Sar</taxon>
        <taxon>Stramenopiles</taxon>
        <taxon>Ochrophyta</taxon>
        <taxon>Bacillariophyta</taxon>
        <taxon>Coscinodiscophyceae</taxon>
        <taxon>Chaetocerotophycidae</taxon>
        <taxon>Chaetocerotales</taxon>
        <taxon>Chaetocerotaceae</taxon>
        <taxon>Chaetoceros</taxon>
    </lineage>
</organism>
<keyword evidence="2" id="KW-1185">Reference proteome</keyword>
<evidence type="ECO:0000313" key="2">
    <source>
        <dbReference type="Proteomes" id="UP001054902"/>
    </source>
</evidence>
<protein>
    <submittedName>
        <fullName evidence="1">Uncharacterized protein</fullName>
    </submittedName>
</protein>
<dbReference type="EMBL" id="BLLK01000051">
    <property type="protein sequence ID" value="GFH56278.1"/>
    <property type="molecule type" value="Genomic_DNA"/>
</dbReference>
<comment type="caution">
    <text evidence="1">The sequence shown here is derived from an EMBL/GenBank/DDBJ whole genome shotgun (WGS) entry which is preliminary data.</text>
</comment>
<sequence length="127" mass="14154">MNRMNLIATRIPQQFQKSILNSQNTSRLLTTSTLNAVDKLKAAVNEYRIKNDPQELPSRVKKDILHAADFDHNGQVTAEGLQRIVQNIGAQHSVSKEDVHLIVLELGNQENTGSKDSVSVNTLLRVL</sequence>
<proteinExistence type="predicted"/>
<dbReference type="Proteomes" id="UP001054902">
    <property type="component" value="Unassembled WGS sequence"/>
</dbReference>
<accession>A0AAD3D261</accession>
<reference evidence="1 2" key="1">
    <citation type="journal article" date="2021" name="Sci. Rep.">
        <title>The genome of the diatom Chaetoceros tenuissimus carries an ancient integrated fragment of an extant virus.</title>
        <authorList>
            <person name="Hongo Y."/>
            <person name="Kimura K."/>
            <person name="Takaki Y."/>
            <person name="Yoshida Y."/>
            <person name="Baba S."/>
            <person name="Kobayashi G."/>
            <person name="Nagasaki K."/>
            <person name="Hano T."/>
            <person name="Tomaru Y."/>
        </authorList>
    </citation>
    <scope>NUCLEOTIDE SEQUENCE [LARGE SCALE GENOMIC DNA]</scope>
    <source>
        <strain evidence="1 2">NIES-3715</strain>
    </source>
</reference>
<name>A0AAD3D261_9STRA</name>
<evidence type="ECO:0000313" key="1">
    <source>
        <dbReference type="EMBL" id="GFH56278.1"/>
    </source>
</evidence>